<dbReference type="EMBL" id="CAXDID020000114">
    <property type="protein sequence ID" value="CAL6030224.1"/>
    <property type="molecule type" value="Genomic_DNA"/>
</dbReference>
<dbReference type="EMBL" id="CATOUU010000248">
    <property type="protein sequence ID" value="CAI9922251.1"/>
    <property type="molecule type" value="Genomic_DNA"/>
</dbReference>
<evidence type="ECO:0000313" key="2">
    <source>
        <dbReference type="EMBL" id="CAI9922254.1"/>
    </source>
</evidence>
<reference evidence="3 6" key="2">
    <citation type="submission" date="2024-07" db="EMBL/GenBank/DDBJ databases">
        <authorList>
            <person name="Akdeniz Z."/>
        </authorList>
    </citation>
    <scope>NUCLEOTIDE SEQUENCE [LARGE SCALE GENOMIC DNA]</scope>
</reference>
<dbReference type="Proteomes" id="UP001642409">
    <property type="component" value="Unassembled WGS sequence"/>
</dbReference>
<evidence type="ECO:0000313" key="4">
    <source>
        <dbReference type="EMBL" id="CAL5989761.1"/>
    </source>
</evidence>
<dbReference type="EMBL" id="CAXDID020000024">
    <property type="protein sequence ID" value="CAL5989761.1"/>
    <property type="molecule type" value="Genomic_DNA"/>
</dbReference>
<dbReference type="EMBL" id="CAXDID020000024">
    <property type="protein sequence ID" value="CAL5989755.1"/>
    <property type="molecule type" value="Genomic_DNA"/>
</dbReference>
<reference evidence="1" key="1">
    <citation type="submission" date="2023-06" db="EMBL/GenBank/DDBJ databases">
        <authorList>
            <person name="Kurt Z."/>
        </authorList>
    </citation>
    <scope>NUCLEOTIDE SEQUENCE</scope>
</reference>
<comment type="caution">
    <text evidence="1">The sequence shown here is derived from an EMBL/GenBank/DDBJ whole genome shotgun (WGS) entry which is preliminary data.</text>
</comment>
<keyword evidence="6" id="KW-1185">Reference proteome</keyword>
<name>A0AA86NNT0_9EUKA</name>
<proteinExistence type="predicted"/>
<organism evidence="1">
    <name type="scientific">Hexamita inflata</name>
    <dbReference type="NCBI Taxonomy" id="28002"/>
    <lineage>
        <taxon>Eukaryota</taxon>
        <taxon>Metamonada</taxon>
        <taxon>Diplomonadida</taxon>
        <taxon>Hexamitidae</taxon>
        <taxon>Hexamitinae</taxon>
        <taxon>Hexamita</taxon>
    </lineage>
</organism>
<evidence type="ECO:0000313" key="3">
    <source>
        <dbReference type="EMBL" id="CAL5989755.1"/>
    </source>
</evidence>
<evidence type="ECO:0000313" key="5">
    <source>
        <dbReference type="EMBL" id="CAL6030224.1"/>
    </source>
</evidence>
<accession>A0AA86NNT0</accession>
<dbReference type="EMBL" id="CATOUU010000248">
    <property type="protein sequence ID" value="CAI9922254.1"/>
    <property type="molecule type" value="Genomic_DNA"/>
</dbReference>
<dbReference type="AlphaFoldDB" id="A0AA86NNT0"/>
<evidence type="ECO:0000313" key="6">
    <source>
        <dbReference type="Proteomes" id="UP001642409"/>
    </source>
</evidence>
<gene>
    <name evidence="3" type="ORF">HINF_LOCUS11013</name>
    <name evidence="4" type="ORF">HINF_LOCUS11016</name>
    <name evidence="5" type="ORF">HINF_LOCUS33101</name>
    <name evidence="1" type="ORF">HINF_LOCUS9896</name>
    <name evidence="2" type="ORF">HINF_LOCUS9899</name>
</gene>
<evidence type="ECO:0000313" key="1">
    <source>
        <dbReference type="EMBL" id="CAI9922251.1"/>
    </source>
</evidence>
<protein>
    <submittedName>
        <fullName evidence="3">Hypothetical_protein</fullName>
    </submittedName>
</protein>
<sequence length="106" mass="12027">MHSCLFRHGEADSLVDIQSTSNFVPLNECICIVLATSHIHPHLGHIPFVGVFSAQDCSTVVLFAHQSDGSGCFRSQLYTYSQRAANRFHFKMRFRRSATRYSVETF</sequence>